<dbReference type="SUPFAM" id="SSF54593">
    <property type="entry name" value="Glyoxalase/Bleomycin resistance protein/Dihydroxybiphenyl dioxygenase"/>
    <property type="match status" value="1"/>
</dbReference>
<dbReference type="PROSITE" id="PS51318">
    <property type="entry name" value="TAT"/>
    <property type="match status" value="1"/>
</dbReference>
<dbReference type="PANTHER" id="PTHR21366:SF14">
    <property type="entry name" value="GLYOXALASE DOMAIN-CONTAINING PROTEIN 5"/>
    <property type="match status" value="1"/>
</dbReference>
<dbReference type="PROSITE" id="PS51819">
    <property type="entry name" value="VOC"/>
    <property type="match status" value="1"/>
</dbReference>
<evidence type="ECO:0000259" key="1">
    <source>
        <dbReference type="PROSITE" id="PS51819"/>
    </source>
</evidence>
<sequence length="155" mass="16891">MNQVVEDLFNRYDAGKLTRRQMIQGLTVLVGGASVPQAGLPSVAQATSLNHISLAVTDVDRSQAFYEKLLGVEVVSRQQNGTNLGLGSSFLGLYDILGPPRLHHFCIGVEGFELEGIADRLRENGLEPSFNRGVEVYFRDPDGILVQLAASDYRG</sequence>
<dbReference type="InterPro" id="IPR004360">
    <property type="entry name" value="Glyas_Fos-R_dOase_dom"/>
</dbReference>
<protein>
    <recommendedName>
        <fullName evidence="1">VOC domain-containing protein</fullName>
    </recommendedName>
</protein>
<accession>A0A381YEV4</accession>
<reference evidence="2" key="1">
    <citation type="submission" date="2018-05" db="EMBL/GenBank/DDBJ databases">
        <authorList>
            <person name="Lanie J.A."/>
            <person name="Ng W.-L."/>
            <person name="Kazmierczak K.M."/>
            <person name="Andrzejewski T.M."/>
            <person name="Davidsen T.M."/>
            <person name="Wayne K.J."/>
            <person name="Tettelin H."/>
            <person name="Glass J.I."/>
            <person name="Rusch D."/>
            <person name="Podicherti R."/>
            <person name="Tsui H.-C.T."/>
            <person name="Winkler M.E."/>
        </authorList>
    </citation>
    <scope>NUCLEOTIDE SEQUENCE</scope>
</reference>
<evidence type="ECO:0000313" key="2">
    <source>
        <dbReference type="EMBL" id="SVA75535.1"/>
    </source>
</evidence>
<proteinExistence type="predicted"/>
<dbReference type="InterPro" id="IPR037523">
    <property type="entry name" value="VOC_core"/>
</dbReference>
<dbReference type="PANTHER" id="PTHR21366">
    <property type="entry name" value="GLYOXALASE FAMILY PROTEIN"/>
    <property type="match status" value="1"/>
</dbReference>
<feature type="domain" description="VOC" evidence="1">
    <location>
        <begin position="48"/>
        <end position="155"/>
    </location>
</feature>
<dbReference type="EMBL" id="UINC01018069">
    <property type="protein sequence ID" value="SVA75535.1"/>
    <property type="molecule type" value="Genomic_DNA"/>
</dbReference>
<dbReference type="AlphaFoldDB" id="A0A381YEV4"/>
<dbReference type="InterPro" id="IPR006311">
    <property type="entry name" value="TAT_signal"/>
</dbReference>
<dbReference type="InterPro" id="IPR050383">
    <property type="entry name" value="GlyoxalaseI/FosfomycinResist"/>
</dbReference>
<gene>
    <name evidence="2" type="ORF">METZ01_LOCUS128389</name>
</gene>
<dbReference type="InterPro" id="IPR029068">
    <property type="entry name" value="Glyas_Bleomycin-R_OHBP_Dase"/>
</dbReference>
<dbReference type="Pfam" id="PF00903">
    <property type="entry name" value="Glyoxalase"/>
    <property type="match status" value="1"/>
</dbReference>
<name>A0A381YEV4_9ZZZZ</name>
<organism evidence="2">
    <name type="scientific">marine metagenome</name>
    <dbReference type="NCBI Taxonomy" id="408172"/>
    <lineage>
        <taxon>unclassified sequences</taxon>
        <taxon>metagenomes</taxon>
        <taxon>ecological metagenomes</taxon>
    </lineage>
</organism>
<dbReference type="Gene3D" id="3.10.180.10">
    <property type="entry name" value="2,3-Dihydroxybiphenyl 1,2-Dioxygenase, domain 1"/>
    <property type="match status" value="1"/>
</dbReference>